<proteinExistence type="predicted"/>
<dbReference type="Proteomes" id="UP000035680">
    <property type="component" value="Unassembled WGS sequence"/>
</dbReference>
<sequence length="181" mass="21197">MGYVRLILIRDYIKFSFIVQIIAYQLYERKIIAEPSIIEYLNLKRNYFLIRHIPAVVFFVLALGFHIGCIICLYWSKKSNVLFLYCLRIFVYICSGTIICYCLAFPLFISNSRLEVNEEALINDFKVTTLVHFSTENVISIFLFSLVTLAPFVISVPPVMHIYRKIKLNSKEHLCSTYEIN</sequence>
<protein>
    <submittedName>
        <fullName evidence="3">Uncharacterized protein</fullName>
    </submittedName>
</protein>
<keyword evidence="1" id="KW-1133">Transmembrane helix</keyword>
<dbReference type="AlphaFoldDB" id="A0A0K0G642"/>
<keyword evidence="2" id="KW-1185">Reference proteome</keyword>
<evidence type="ECO:0000256" key="1">
    <source>
        <dbReference type="SAM" id="Phobius"/>
    </source>
</evidence>
<name>A0A0K0G642_STRVS</name>
<reference evidence="3" key="2">
    <citation type="submission" date="2015-08" db="UniProtKB">
        <authorList>
            <consortium name="WormBaseParasite"/>
        </authorList>
    </citation>
    <scope>IDENTIFICATION</scope>
</reference>
<keyword evidence="1" id="KW-0812">Transmembrane</keyword>
<dbReference type="WBParaSite" id="SVE_2022300.1">
    <property type="protein sequence ID" value="SVE_2022300.1"/>
    <property type="gene ID" value="SVE_2022300"/>
</dbReference>
<keyword evidence="1" id="KW-0472">Membrane</keyword>
<feature type="transmembrane region" description="Helical" evidence="1">
    <location>
        <begin position="47"/>
        <end position="75"/>
    </location>
</feature>
<feature type="transmembrane region" description="Helical" evidence="1">
    <location>
        <begin position="138"/>
        <end position="163"/>
    </location>
</feature>
<organism evidence="2 3">
    <name type="scientific">Strongyloides venezuelensis</name>
    <name type="common">Threadworm</name>
    <dbReference type="NCBI Taxonomy" id="75913"/>
    <lineage>
        <taxon>Eukaryota</taxon>
        <taxon>Metazoa</taxon>
        <taxon>Ecdysozoa</taxon>
        <taxon>Nematoda</taxon>
        <taxon>Chromadorea</taxon>
        <taxon>Rhabditida</taxon>
        <taxon>Tylenchina</taxon>
        <taxon>Panagrolaimomorpha</taxon>
        <taxon>Strongyloidoidea</taxon>
        <taxon>Strongyloididae</taxon>
        <taxon>Strongyloides</taxon>
    </lineage>
</organism>
<accession>A0A0K0G642</accession>
<reference evidence="2" key="1">
    <citation type="submission" date="2014-07" db="EMBL/GenBank/DDBJ databases">
        <authorList>
            <person name="Martin A.A"/>
            <person name="De Silva N."/>
        </authorList>
    </citation>
    <scope>NUCLEOTIDE SEQUENCE</scope>
</reference>
<evidence type="ECO:0000313" key="2">
    <source>
        <dbReference type="Proteomes" id="UP000035680"/>
    </source>
</evidence>
<feature type="transmembrane region" description="Helical" evidence="1">
    <location>
        <begin position="82"/>
        <end position="109"/>
    </location>
</feature>
<evidence type="ECO:0000313" key="3">
    <source>
        <dbReference type="WBParaSite" id="SVE_2022300.1"/>
    </source>
</evidence>